<gene>
    <name evidence="6" type="ORF">SAMN04488523_101477</name>
</gene>
<evidence type="ECO:0000313" key="6">
    <source>
        <dbReference type="EMBL" id="SFD60798.1"/>
    </source>
</evidence>
<dbReference type="STRING" id="74348.SAMN04488523_101477"/>
<name>A0A1I1TU79_9RHOB</name>
<dbReference type="EMBL" id="FOMW01000001">
    <property type="protein sequence ID" value="SFD60798.1"/>
    <property type="molecule type" value="Genomic_DNA"/>
</dbReference>
<feature type="transmembrane region" description="Helical" evidence="5">
    <location>
        <begin position="70"/>
        <end position="88"/>
    </location>
</feature>
<evidence type="ECO:0000313" key="7">
    <source>
        <dbReference type="Proteomes" id="UP000198977"/>
    </source>
</evidence>
<feature type="transmembrane region" description="Helical" evidence="5">
    <location>
        <begin position="195"/>
        <end position="221"/>
    </location>
</feature>
<comment type="subcellular location">
    <subcellularLocation>
        <location evidence="1">Membrane</location>
        <topology evidence="1">Multi-pass membrane protein</topology>
    </subcellularLocation>
</comment>
<keyword evidence="2 5" id="KW-0812">Transmembrane</keyword>
<dbReference type="InterPro" id="IPR059112">
    <property type="entry name" value="CysZ/EI24"/>
</dbReference>
<protein>
    <submittedName>
        <fullName evidence="6">Uncharacterized protein involved in cysteine biosynthesis</fullName>
    </submittedName>
</protein>
<dbReference type="Pfam" id="PF07264">
    <property type="entry name" value="EI24"/>
    <property type="match status" value="1"/>
</dbReference>
<sequence>MAVSLIFRSFFAAVGQLADPAFRRVFFIGVGLSLALLIAATAGFAWLVEWITPEEAWLPVLGEVRWINDLLSWGAVFLLGFLSIFLMVPVTSAITSMFLDDVAGAVEAQHYPDLPPAASVPFGDALRDTVNFLGVLVGANLLAILLYILFAPAALFIFWALNGFLLGREYFMMAAMRRLGREGAKALRRRYSGTIWVAGVLMAMPLSVPLLNLLVPILGAATFTHLFHLLPQARGAASLLDRQR</sequence>
<organism evidence="6 7">
    <name type="scientific">Sulfitobacter brevis</name>
    <dbReference type="NCBI Taxonomy" id="74348"/>
    <lineage>
        <taxon>Bacteria</taxon>
        <taxon>Pseudomonadati</taxon>
        <taxon>Pseudomonadota</taxon>
        <taxon>Alphaproteobacteria</taxon>
        <taxon>Rhodobacterales</taxon>
        <taxon>Roseobacteraceae</taxon>
        <taxon>Sulfitobacter</taxon>
    </lineage>
</organism>
<keyword evidence="3 5" id="KW-1133">Transmembrane helix</keyword>
<evidence type="ECO:0000256" key="3">
    <source>
        <dbReference type="ARBA" id="ARBA00022989"/>
    </source>
</evidence>
<reference evidence="6 7" key="1">
    <citation type="submission" date="2016-10" db="EMBL/GenBank/DDBJ databases">
        <authorList>
            <person name="de Groot N.N."/>
        </authorList>
    </citation>
    <scope>NUCLEOTIDE SEQUENCE [LARGE SCALE GENOMIC DNA]</scope>
    <source>
        <strain evidence="6 7">DSM 11443</strain>
    </source>
</reference>
<dbReference type="Proteomes" id="UP000198977">
    <property type="component" value="Unassembled WGS sequence"/>
</dbReference>
<evidence type="ECO:0000256" key="1">
    <source>
        <dbReference type="ARBA" id="ARBA00004141"/>
    </source>
</evidence>
<evidence type="ECO:0000256" key="2">
    <source>
        <dbReference type="ARBA" id="ARBA00022692"/>
    </source>
</evidence>
<evidence type="ECO:0000256" key="5">
    <source>
        <dbReference type="SAM" id="Phobius"/>
    </source>
</evidence>
<dbReference type="AlphaFoldDB" id="A0A1I1TU79"/>
<dbReference type="RefSeq" id="WP_093922199.1">
    <property type="nucleotide sequence ID" value="NZ_FOMW01000001.1"/>
</dbReference>
<keyword evidence="4 5" id="KW-0472">Membrane</keyword>
<evidence type="ECO:0000256" key="4">
    <source>
        <dbReference type="ARBA" id="ARBA00023136"/>
    </source>
</evidence>
<keyword evidence="7" id="KW-1185">Reference proteome</keyword>
<dbReference type="OrthoDB" id="5421146at2"/>
<proteinExistence type="predicted"/>
<accession>A0A1I1TU79</accession>
<feature type="transmembrane region" description="Helical" evidence="5">
    <location>
        <begin position="25"/>
        <end position="48"/>
    </location>
</feature>